<keyword evidence="3" id="KW-1185">Reference proteome</keyword>
<reference evidence="2 3" key="1">
    <citation type="submission" date="2018-07" db="EMBL/GenBank/DDBJ databases">
        <title>Arthrobacter sp. nov., isolated from raw cow's milk with high bacterial count.</title>
        <authorList>
            <person name="Hahne J."/>
            <person name="Isele D."/>
            <person name="Lipski A."/>
        </authorList>
    </citation>
    <scope>NUCLEOTIDE SEQUENCE [LARGE SCALE GENOMIC DNA]</scope>
    <source>
        <strain evidence="2 3">JZ R-35</strain>
    </source>
</reference>
<protein>
    <submittedName>
        <fullName evidence="2">DUF2335 domain-containing protein</fullName>
    </submittedName>
</protein>
<evidence type="ECO:0000313" key="3">
    <source>
        <dbReference type="Proteomes" id="UP000265419"/>
    </source>
</evidence>
<organism evidence="2 3">
    <name type="scientific">Galactobacter valiniphilus</name>
    <dbReference type="NCBI Taxonomy" id="2676122"/>
    <lineage>
        <taxon>Bacteria</taxon>
        <taxon>Bacillati</taxon>
        <taxon>Actinomycetota</taxon>
        <taxon>Actinomycetes</taxon>
        <taxon>Micrococcales</taxon>
        <taxon>Micrococcaceae</taxon>
        <taxon>Galactobacter</taxon>
    </lineage>
</organism>
<keyword evidence="1" id="KW-0472">Membrane</keyword>
<gene>
    <name evidence="2" type="ORF">DWB68_10320</name>
</gene>
<dbReference type="AlphaFoldDB" id="A0A399JD05"/>
<dbReference type="Proteomes" id="UP000265419">
    <property type="component" value="Unassembled WGS sequence"/>
</dbReference>
<keyword evidence="1" id="KW-0812">Transmembrane</keyword>
<proteinExistence type="predicted"/>
<name>A0A399JD05_9MICC</name>
<dbReference type="EMBL" id="QQXK01000019">
    <property type="protein sequence ID" value="RII41912.1"/>
    <property type="molecule type" value="Genomic_DNA"/>
</dbReference>
<accession>A0A399JD05</accession>
<evidence type="ECO:0000256" key="1">
    <source>
        <dbReference type="SAM" id="Phobius"/>
    </source>
</evidence>
<keyword evidence="1" id="KW-1133">Transmembrane helix</keyword>
<sequence length="110" mass="11329">MRHEGPLPAPHTLAGYGHIDSSFPERIMRMAETQVEANVSATKKLSTADALSTTIGAVTVPLVNIACVVLAGIGVVNGQPQALVAMVVPAGSALIAMVQRTRAGKSPDND</sequence>
<feature type="transmembrane region" description="Helical" evidence="1">
    <location>
        <begin position="50"/>
        <end position="76"/>
    </location>
</feature>
<comment type="caution">
    <text evidence="2">The sequence shown here is derived from an EMBL/GenBank/DDBJ whole genome shotgun (WGS) entry which is preliminary data.</text>
</comment>
<evidence type="ECO:0000313" key="2">
    <source>
        <dbReference type="EMBL" id="RII41912.1"/>
    </source>
</evidence>